<gene>
    <name evidence="1" type="ORF">AWB78_05957</name>
</gene>
<organism evidence="1 2">
    <name type="scientific">Caballeronia calidae</name>
    <dbReference type="NCBI Taxonomy" id="1777139"/>
    <lineage>
        <taxon>Bacteria</taxon>
        <taxon>Pseudomonadati</taxon>
        <taxon>Pseudomonadota</taxon>
        <taxon>Betaproteobacteria</taxon>
        <taxon>Burkholderiales</taxon>
        <taxon>Burkholderiaceae</taxon>
        <taxon>Caballeronia</taxon>
    </lineage>
</organism>
<comment type="caution">
    <text evidence="1">The sequence shown here is derived from an EMBL/GenBank/DDBJ whole genome shotgun (WGS) entry which is preliminary data.</text>
</comment>
<evidence type="ECO:0000313" key="1">
    <source>
        <dbReference type="EMBL" id="SAL00501.1"/>
    </source>
</evidence>
<keyword evidence="2" id="KW-1185">Reference proteome</keyword>
<dbReference type="AlphaFoldDB" id="A0A158E0T2"/>
<sequence>MKLRKNGLWARRGRRRLLIAFAALVAALIGIGSGTLRHGMADQRDKPWPATSIVYQMRQDSSPWAHAEKDASRMLADIGEKRVCAIGVALDAIPVSTKIGTRYFVTDRFAVFS</sequence>
<accession>A0A158E0T2</accession>
<name>A0A158E0T2_9BURK</name>
<dbReference type="Proteomes" id="UP000071859">
    <property type="component" value="Unassembled WGS sequence"/>
</dbReference>
<evidence type="ECO:0000313" key="2">
    <source>
        <dbReference type="Proteomes" id="UP000071859"/>
    </source>
</evidence>
<reference evidence="1" key="1">
    <citation type="submission" date="2016-01" db="EMBL/GenBank/DDBJ databases">
        <authorList>
            <person name="Peeters C."/>
        </authorList>
    </citation>
    <scope>NUCLEOTIDE SEQUENCE</scope>
    <source>
        <strain evidence="1">LMG 29321</strain>
    </source>
</reference>
<proteinExistence type="predicted"/>
<dbReference type="EMBL" id="FCOX02000042">
    <property type="protein sequence ID" value="SAL00501.1"/>
    <property type="molecule type" value="Genomic_DNA"/>
</dbReference>
<protein>
    <submittedName>
        <fullName evidence="1">Uncharacterized protein</fullName>
    </submittedName>
</protein>